<dbReference type="PANTHER" id="PTHR35336">
    <property type="entry name" value="ADENOSYLCOBINAMIDE AMIDOHYDROLASE"/>
    <property type="match status" value="1"/>
</dbReference>
<reference evidence="1 2" key="1">
    <citation type="submission" date="2021-01" db="EMBL/GenBank/DDBJ databases">
        <title>Whole genome shotgun sequence of Catellatospora chokoriensis NBRC 107358.</title>
        <authorList>
            <person name="Komaki H."/>
            <person name="Tamura T."/>
        </authorList>
    </citation>
    <scope>NUCLEOTIDE SEQUENCE [LARGE SCALE GENOMIC DNA]</scope>
    <source>
        <strain evidence="1 2">NBRC 107358</strain>
    </source>
</reference>
<dbReference type="AlphaFoldDB" id="A0A8J3KF40"/>
<proteinExistence type="predicted"/>
<dbReference type="Pfam" id="PF01955">
    <property type="entry name" value="CbiZ"/>
    <property type="match status" value="1"/>
</dbReference>
<protein>
    <submittedName>
        <fullName evidence="1">Adenosylcobinamide amidohydrolase</fullName>
    </submittedName>
</protein>
<dbReference type="PANTHER" id="PTHR35336:SF5">
    <property type="entry name" value="ADENOSYLCOBINAMIDE AMIDOHYDROLASE"/>
    <property type="match status" value="1"/>
</dbReference>
<dbReference type="InterPro" id="IPR052209">
    <property type="entry name" value="CbiZ"/>
</dbReference>
<sequence>MQIASAGEARTGALGCRVPIPHPDAVLLRALLVHHEDASGSMPALLWRAGDGWQMISSAVLGGGLGPRAWVLNAQVGHGYTRLDPDRHLAEIAQRHGMTGRGVGLMTAARVAEGAFAVDGGVEALVTAGIGVCGWAADPAAPARGAAWTTAADTALATDPAAAVTGPEAGPAAAVPAKAAPGRAAPVPGTVNIVIALPVALSPGAMVNAVATATEAKVQALLDAGFDASGTPTDAVCVAARDAGQEVLFAGPRSEWGSRLARAVHTATWEAALRYRARRLS</sequence>
<comment type="caution">
    <text evidence="1">The sequence shown here is derived from an EMBL/GenBank/DDBJ whole genome shotgun (WGS) entry which is preliminary data.</text>
</comment>
<dbReference type="Proteomes" id="UP000619293">
    <property type="component" value="Unassembled WGS sequence"/>
</dbReference>
<accession>A0A8J3KF40</accession>
<evidence type="ECO:0000313" key="2">
    <source>
        <dbReference type="Proteomes" id="UP000619293"/>
    </source>
</evidence>
<dbReference type="EMBL" id="BONG01000114">
    <property type="protein sequence ID" value="GIF94729.1"/>
    <property type="molecule type" value="Genomic_DNA"/>
</dbReference>
<evidence type="ECO:0000313" key="1">
    <source>
        <dbReference type="EMBL" id="GIF94729.1"/>
    </source>
</evidence>
<keyword evidence="2" id="KW-1185">Reference proteome</keyword>
<organism evidence="1 2">
    <name type="scientific">Catellatospora chokoriensis</name>
    <dbReference type="NCBI Taxonomy" id="310353"/>
    <lineage>
        <taxon>Bacteria</taxon>
        <taxon>Bacillati</taxon>
        <taxon>Actinomycetota</taxon>
        <taxon>Actinomycetes</taxon>
        <taxon>Micromonosporales</taxon>
        <taxon>Micromonosporaceae</taxon>
        <taxon>Catellatospora</taxon>
    </lineage>
</organism>
<dbReference type="InterPro" id="IPR002808">
    <property type="entry name" value="AdoCbi_amidolase"/>
</dbReference>
<name>A0A8J3KF40_9ACTN</name>
<gene>
    <name evidence="1" type="ORF">Cch02nite_81730</name>
</gene>